<evidence type="ECO:0000256" key="1">
    <source>
        <dbReference type="SAM" id="MobiDB-lite"/>
    </source>
</evidence>
<sequence>MAGHDDHGEHGAHSPDAPRGYGPEGHAALGGLALAANGLRFEPAETRFEPGEPTDWSFRLVDAGGEAVAEYETIHGESSHLIVVRRDLSRFQHLHPSLETDGTWTVPGLTLPDPGVYRAFVDVVVDGTPTTLGFDLFASGSDDVEPRPTATRRATADGYDVTLLAEDVSAAERTQLLFDVRRDGELVADLAEYLGALGHLVALREGDLAYLHVHPETTDPGSGRVEFGAIFPTPGRHRLFLQTKPDGNLVTTAFDVRVDE</sequence>
<dbReference type="RefSeq" id="WP_179169590.1">
    <property type="nucleotide sequence ID" value="NZ_CP058529.1"/>
</dbReference>
<name>A0A7D5KM48_9EURY</name>
<dbReference type="OrthoDB" id="184234at2157"/>
<dbReference type="GeneID" id="56029331"/>
<feature type="compositionally biased region" description="Basic and acidic residues" evidence="1">
    <location>
        <begin position="1"/>
        <end position="13"/>
    </location>
</feature>
<accession>A0A7D5KM48</accession>
<evidence type="ECO:0000313" key="3">
    <source>
        <dbReference type="Proteomes" id="UP000509750"/>
    </source>
</evidence>
<feature type="region of interest" description="Disordered" evidence="1">
    <location>
        <begin position="1"/>
        <end position="26"/>
    </location>
</feature>
<evidence type="ECO:0000313" key="2">
    <source>
        <dbReference type="EMBL" id="QLG28015.1"/>
    </source>
</evidence>
<proteinExistence type="predicted"/>
<organism evidence="2 3">
    <name type="scientific">Halorarum halophilum</name>
    <dbReference type="NCBI Taxonomy" id="2743090"/>
    <lineage>
        <taxon>Archaea</taxon>
        <taxon>Methanobacteriati</taxon>
        <taxon>Methanobacteriota</taxon>
        <taxon>Stenosarchaea group</taxon>
        <taxon>Halobacteria</taxon>
        <taxon>Halobacteriales</taxon>
        <taxon>Haloferacaceae</taxon>
        <taxon>Halorarum</taxon>
    </lineage>
</organism>
<dbReference type="AlphaFoldDB" id="A0A7D5KM48"/>
<evidence type="ECO:0008006" key="4">
    <source>
        <dbReference type="Google" id="ProtNLM"/>
    </source>
</evidence>
<gene>
    <name evidence="2" type="ORF">HUG10_10820</name>
</gene>
<protein>
    <recommendedName>
        <fullName evidence="4">Secreted protein</fullName>
    </recommendedName>
</protein>
<dbReference type="EMBL" id="CP058529">
    <property type="protein sequence ID" value="QLG28015.1"/>
    <property type="molecule type" value="Genomic_DNA"/>
</dbReference>
<keyword evidence="3" id="KW-1185">Reference proteome</keyword>
<dbReference type="KEGG" id="halg:HUG10_10820"/>
<reference evidence="2 3" key="1">
    <citation type="submission" date="2020-07" db="EMBL/GenBank/DDBJ databases">
        <title>Gai3-2, isolated from salt lake.</title>
        <authorList>
            <person name="Cui H."/>
            <person name="Shi X."/>
        </authorList>
    </citation>
    <scope>NUCLEOTIDE SEQUENCE [LARGE SCALE GENOMIC DNA]</scope>
    <source>
        <strain evidence="2 3">Gai3-2</strain>
    </source>
</reference>
<dbReference type="Proteomes" id="UP000509750">
    <property type="component" value="Chromosome"/>
</dbReference>